<proteinExistence type="predicted"/>
<evidence type="ECO:0000313" key="2">
    <source>
        <dbReference type="Proteomes" id="UP000037267"/>
    </source>
</evidence>
<dbReference type="RefSeq" id="WP_050355081.1">
    <property type="nucleotide sequence ID" value="NZ_LGSS01000006.1"/>
</dbReference>
<evidence type="ECO:0000313" key="1">
    <source>
        <dbReference type="EMBL" id="KNF08559.1"/>
    </source>
</evidence>
<sequence>MQLIYKDTDITNEVDIIIANLVDNAGGKADSVEILLGDSKKYWRQWNPQKNDEIIIRKDGFDSGVMFIDELYIENSKFRINALSTPLDAKTKKTRSWENIRFKKLAYDIARDIGFTLETYGVEDWLYDRVDQVEKVNLEFLNERCILEGYCLKVTDEKLVIYDERKLENMSPALTITENILIGPYNFKTVNNKTYSSCLIRHLKEHEVIEYRYDDLNIYGPTLKPNIRVSNLGEAERYSKNLLRNANKKEFQGRFYIKLDTSVSAGSIVEIKDMGSFNGNYIIDSITYYLTQGKSLLNVRKILEEY</sequence>
<dbReference type="OrthoDB" id="9815473at2"/>
<keyword evidence="2" id="KW-1185">Reference proteome</keyword>
<dbReference type="STRING" id="1503.CLPU_6c00450"/>
<accession>A0A0L0WAK9</accession>
<dbReference type="AlphaFoldDB" id="A0A0L0WAK9"/>
<protein>
    <submittedName>
        <fullName evidence="1">Uncharacterized protein</fullName>
    </submittedName>
</protein>
<dbReference type="Proteomes" id="UP000037267">
    <property type="component" value="Unassembled WGS sequence"/>
</dbReference>
<name>A0A0L0WAK9_GOTPU</name>
<comment type="caution">
    <text evidence="1">The sequence shown here is derived from an EMBL/GenBank/DDBJ whole genome shotgun (WGS) entry which is preliminary data.</text>
</comment>
<dbReference type="EMBL" id="LGSS01000006">
    <property type="protein sequence ID" value="KNF08559.1"/>
    <property type="molecule type" value="Genomic_DNA"/>
</dbReference>
<reference evidence="2" key="1">
    <citation type="submission" date="2015-07" db="EMBL/GenBank/DDBJ databases">
        <title>Draft genome sequence of the purine-degrading Gottschalkia purinilyticum DSM 1384 (formerly Clostridium purinilyticum).</title>
        <authorList>
            <person name="Poehlein A."/>
            <person name="Schiel-Bengelsdorf B."/>
            <person name="Bengelsdorf F.R."/>
            <person name="Daniel R."/>
            <person name="Duerre P."/>
        </authorList>
    </citation>
    <scope>NUCLEOTIDE SEQUENCE [LARGE SCALE GENOMIC DNA]</scope>
    <source>
        <strain evidence="2">DSM 1384</strain>
    </source>
</reference>
<organism evidence="1 2">
    <name type="scientific">Gottschalkia purinilytica</name>
    <name type="common">Clostridium purinilyticum</name>
    <dbReference type="NCBI Taxonomy" id="1503"/>
    <lineage>
        <taxon>Bacteria</taxon>
        <taxon>Bacillati</taxon>
        <taxon>Bacillota</taxon>
        <taxon>Tissierellia</taxon>
        <taxon>Tissierellales</taxon>
        <taxon>Gottschalkiaceae</taxon>
        <taxon>Gottschalkia</taxon>
    </lineage>
</organism>
<gene>
    <name evidence="1" type="ORF">CLPU_6c00450</name>
</gene>